<dbReference type="EMBL" id="JAWCTQ010000010">
    <property type="protein sequence ID" value="MDT9682488.1"/>
    <property type="molecule type" value="Genomic_DNA"/>
</dbReference>
<organism evidence="2 3">
    <name type="scientific">Streptomyces tamarix</name>
    <dbReference type="NCBI Taxonomy" id="3078565"/>
    <lineage>
        <taxon>Bacteria</taxon>
        <taxon>Bacillati</taxon>
        <taxon>Actinomycetota</taxon>
        <taxon>Actinomycetes</taxon>
        <taxon>Kitasatosporales</taxon>
        <taxon>Streptomycetaceae</taxon>
        <taxon>Streptomyces</taxon>
    </lineage>
</organism>
<evidence type="ECO:0000313" key="2">
    <source>
        <dbReference type="EMBL" id="MDT9682488.1"/>
    </source>
</evidence>
<protein>
    <submittedName>
        <fullName evidence="2">FAD-dependent monooxygenase</fullName>
    </submittedName>
</protein>
<dbReference type="GO" id="GO:0004497">
    <property type="term" value="F:monooxygenase activity"/>
    <property type="evidence" value="ECO:0007669"/>
    <property type="project" value="UniProtKB-KW"/>
</dbReference>
<dbReference type="RefSeq" id="WP_315877575.1">
    <property type="nucleotide sequence ID" value="NZ_JAWCTQ010000010.1"/>
</dbReference>
<gene>
    <name evidence="2" type="ORF">RND61_10460</name>
</gene>
<feature type="domain" description="FAD-binding" evidence="1">
    <location>
        <begin position="8"/>
        <end position="341"/>
    </location>
</feature>
<evidence type="ECO:0000313" key="3">
    <source>
        <dbReference type="Proteomes" id="UP001250181"/>
    </source>
</evidence>
<dbReference type="Pfam" id="PF01494">
    <property type="entry name" value="FAD_binding_3"/>
    <property type="match status" value="1"/>
</dbReference>
<reference evidence="2 3" key="1">
    <citation type="submission" date="2023-09" db="EMBL/GenBank/DDBJ databases">
        <title>Streptomyces sp. nov.: A antagonism against Alternaria gaisen Producing Streptochlin, Isolated from Tamarix root soil.</title>
        <authorList>
            <person name="Chen Y."/>
        </authorList>
    </citation>
    <scope>NUCLEOTIDE SEQUENCE [LARGE SCALE GENOMIC DNA]</scope>
    <source>
        <strain evidence="2 3">TRM76323</strain>
    </source>
</reference>
<accession>A0ABU3QI96</accession>
<dbReference type="Proteomes" id="UP001250181">
    <property type="component" value="Unassembled WGS sequence"/>
</dbReference>
<proteinExistence type="predicted"/>
<keyword evidence="2" id="KW-0503">Monooxygenase</keyword>
<dbReference type="InterPro" id="IPR036188">
    <property type="entry name" value="FAD/NAD-bd_sf"/>
</dbReference>
<keyword evidence="2" id="KW-0560">Oxidoreductase</keyword>
<sequence length="463" mass="49289">MTAARRAVVLGGGLAGVLAAAALARHVPEVVVVERDRYPEGPEPRTGVPQARHTHVLMDGGARAMERVLPGVTGQLVAAGAHRHGMPDGVVMLSPQGWLERFPGRRYAYSCSRALLDWTVRQQAFKNGRITVTERSEAVGLLGGPGAVTGVRLRDRDTGGEHELEAGFVVDATGRGSHAPRWLAALGLPEVEEEVVDSGQAYATRVFRAPAGAEQGFPMVNVLAAPGTGRPGCGAALLPIEEGRWMVTLGGTRGGEPPTDEEGYARFVRHAVRHPLVADLIEAAEPLGPIRGSRSSANRRRRFDRLPSWPAGLVVTGDAATTFNPVYGHGMSVAARCAVVLDEVLRRYGPVPDAAVRAQRGIGRAAQDAWVIATTQDVLYPDAVGPRPGGALRLQRRFVDRSVRVATRNPAVSAALIDSFTLARPFTTLARPSALVHTALGPRGEPLAAPPLTAWERRFLPGR</sequence>
<keyword evidence="3" id="KW-1185">Reference proteome</keyword>
<dbReference type="PANTHER" id="PTHR43422">
    <property type="entry name" value="THIAMINE THIAZOLE SYNTHASE"/>
    <property type="match status" value="1"/>
</dbReference>
<dbReference type="Gene3D" id="3.50.50.60">
    <property type="entry name" value="FAD/NAD(P)-binding domain"/>
    <property type="match status" value="1"/>
</dbReference>
<dbReference type="InterPro" id="IPR002938">
    <property type="entry name" value="FAD-bd"/>
</dbReference>
<name>A0ABU3QI96_9ACTN</name>
<dbReference type="PANTHER" id="PTHR43422:SF3">
    <property type="entry name" value="THIAMINE THIAZOLE SYNTHASE"/>
    <property type="match status" value="1"/>
</dbReference>
<comment type="caution">
    <text evidence="2">The sequence shown here is derived from an EMBL/GenBank/DDBJ whole genome shotgun (WGS) entry which is preliminary data.</text>
</comment>
<evidence type="ECO:0000259" key="1">
    <source>
        <dbReference type="Pfam" id="PF01494"/>
    </source>
</evidence>
<dbReference type="SUPFAM" id="SSF51905">
    <property type="entry name" value="FAD/NAD(P)-binding domain"/>
    <property type="match status" value="1"/>
</dbReference>